<dbReference type="InterPro" id="IPR013750">
    <property type="entry name" value="GHMP_kinase_C_dom"/>
</dbReference>
<proteinExistence type="inferred from homology"/>
<evidence type="ECO:0000256" key="7">
    <source>
        <dbReference type="ARBA" id="ARBA00022840"/>
    </source>
</evidence>
<evidence type="ECO:0000313" key="13">
    <source>
        <dbReference type="EMBL" id="GFM34158.1"/>
    </source>
</evidence>
<gene>
    <name evidence="9 13" type="primary">ispE</name>
    <name evidence="13" type="ORF">DSM101010T_25230</name>
</gene>
<dbReference type="AlphaFoldDB" id="A0A7J0BKP7"/>
<protein>
    <recommendedName>
        <fullName evidence="3 9">4-diphosphocytidyl-2-C-methyl-D-erythritol kinase</fullName>
        <shortName evidence="9">CMK</shortName>
        <ecNumber evidence="2 9">2.7.1.148</ecNumber>
    </recommendedName>
    <alternativeName>
        <fullName evidence="8 9">4-(cytidine-5'-diphospho)-2-C-methyl-D-erythritol kinase</fullName>
    </alternativeName>
</protein>
<reference evidence="13 14" key="1">
    <citation type="submission" date="2020-05" db="EMBL/GenBank/DDBJ databases">
        <title>Draft genome sequence of Desulfovibrio sp. strain HN2T.</title>
        <authorList>
            <person name="Ueno A."/>
            <person name="Tamazawa S."/>
            <person name="Tamamura S."/>
            <person name="Murakami T."/>
            <person name="Kiyama T."/>
            <person name="Inomata H."/>
            <person name="Amano Y."/>
            <person name="Miyakawa K."/>
            <person name="Tamaki H."/>
            <person name="Naganuma T."/>
            <person name="Kaneko K."/>
        </authorList>
    </citation>
    <scope>NUCLEOTIDE SEQUENCE [LARGE SCALE GENOMIC DNA]</scope>
    <source>
        <strain evidence="13 14">HN2</strain>
    </source>
</reference>
<evidence type="ECO:0000259" key="11">
    <source>
        <dbReference type="Pfam" id="PF00288"/>
    </source>
</evidence>
<evidence type="ECO:0000256" key="9">
    <source>
        <dbReference type="HAMAP-Rule" id="MF_00061"/>
    </source>
</evidence>
<keyword evidence="7 9" id="KW-0067">ATP-binding</keyword>
<keyword evidence="14" id="KW-1185">Reference proteome</keyword>
<evidence type="ECO:0000256" key="6">
    <source>
        <dbReference type="ARBA" id="ARBA00022777"/>
    </source>
</evidence>
<feature type="binding site" evidence="9">
    <location>
        <begin position="126"/>
        <end position="136"/>
    </location>
    <ligand>
        <name>ATP</name>
        <dbReference type="ChEBI" id="CHEBI:30616"/>
    </ligand>
</feature>
<feature type="active site" evidence="9">
    <location>
        <position position="169"/>
    </location>
</feature>
<evidence type="ECO:0000256" key="10">
    <source>
        <dbReference type="SAM" id="MobiDB-lite"/>
    </source>
</evidence>
<dbReference type="PANTHER" id="PTHR43527">
    <property type="entry name" value="4-DIPHOSPHOCYTIDYL-2-C-METHYL-D-ERYTHRITOL KINASE, CHLOROPLASTIC"/>
    <property type="match status" value="1"/>
</dbReference>
<feature type="compositionally biased region" description="Basic and acidic residues" evidence="10">
    <location>
        <begin position="9"/>
        <end position="29"/>
    </location>
</feature>
<dbReference type="SUPFAM" id="SSF54211">
    <property type="entry name" value="Ribosomal protein S5 domain 2-like"/>
    <property type="match status" value="1"/>
</dbReference>
<dbReference type="RefSeq" id="WP_174405778.1">
    <property type="nucleotide sequence ID" value="NZ_BLVO01000013.1"/>
</dbReference>
<feature type="region of interest" description="Disordered" evidence="10">
    <location>
        <begin position="1"/>
        <end position="30"/>
    </location>
</feature>
<dbReference type="Gene3D" id="3.30.70.890">
    <property type="entry name" value="GHMP kinase, C-terminal domain"/>
    <property type="match status" value="1"/>
</dbReference>
<dbReference type="SUPFAM" id="SSF55060">
    <property type="entry name" value="GHMP Kinase, C-terminal domain"/>
    <property type="match status" value="1"/>
</dbReference>
<evidence type="ECO:0000256" key="3">
    <source>
        <dbReference type="ARBA" id="ARBA00017473"/>
    </source>
</evidence>
<evidence type="ECO:0000313" key="14">
    <source>
        <dbReference type="Proteomes" id="UP000503840"/>
    </source>
</evidence>
<organism evidence="13 14">
    <name type="scientific">Desulfovibrio subterraneus</name>
    <dbReference type="NCBI Taxonomy" id="2718620"/>
    <lineage>
        <taxon>Bacteria</taxon>
        <taxon>Pseudomonadati</taxon>
        <taxon>Thermodesulfobacteriota</taxon>
        <taxon>Desulfovibrionia</taxon>
        <taxon>Desulfovibrionales</taxon>
        <taxon>Desulfovibrionaceae</taxon>
        <taxon>Desulfovibrio</taxon>
    </lineage>
</organism>
<dbReference type="GO" id="GO:0050515">
    <property type="term" value="F:4-(cytidine 5'-diphospho)-2-C-methyl-D-erythritol kinase activity"/>
    <property type="evidence" value="ECO:0007669"/>
    <property type="project" value="UniProtKB-UniRule"/>
</dbReference>
<feature type="active site" evidence="9">
    <location>
        <position position="41"/>
    </location>
</feature>
<keyword evidence="4 9" id="KW-0808">Transferase</keyword>
<dbReference type="InterPro" id="IPR006204">
    <property type="entry name" value="GHMP_kinase_N_dom"/>
</dbReference>
<dbReference type="InterPro" id="IPR020568">
    <property type="entry name" value="Ribosomal_Su5_D2-typ_SF"/>
</dbReference>
<evidence type="ECO:0000256" key="4">
    <source>
        <dbReference type="ARBA" id="ARBA00022679"/>
    </source>
</evidence>
<dbReference type="Pfam" id="PF08544">
    <property type="entry name" value="GHMP_kinases_C"/>
    <property type="match status" value="1"/>
</dbReference>
<dbReference type="PANTHER" id="PTHR43527:SF2">
    <property type="entry name" value="4-DIPHOSPHOCYTIDYL-2-C-METHYL-D-ERYTHRITOL KINASE, CHLOROPLASTIC"/>
    <property type="match status" value="1"/>
</dbReference>
<dbReference type="GO" id="GO:0019288">
    <property type="term" value="P:isopentenyl diphosphate biosynthetic process, methylerythritol 4-phosphate pathway"/>
    <property type="evidence" value="ECO:0007669"/>
    <property type="project" value="UniProtKB-UniRule"/>
</dbReference>
<evidence type="ECO:0000256" key="8">
    <source>
        <dbReference type="ARBA" id="ARBA00032554"/>
    </source>
</evidence>
<evidence type="ECO:0000256" key="1">
    <source>
        <dbReference type="ARBA" id="ARBA00009684"/>
    </source>
</evidence>
<evidence type="ECO:0000259" key="12">
    <source>
        <dbReference type="Pfam" id="PF08544"/>
    </source>
</evidence>
<keyword evidence="9" id="KW-0414">Isoprene biosynthesis</keyword>
<dbReference type="InterPro" id="IPR036554">
    <property type="entry name" value="GHMP_kinase_C_sf"/>
</dbReference>
<dbReference type="EMBL" id="BLVO01000013">
    <property type="protein sequence ID" value="GFM34158.1"/>
    <property type="molecule type" value="Genomic_DNA"/>
</dbReference>
<dbReference type="Gene3D" id="3.30.230.10">
    <property type="match status" value="1"/>
</dbReference>
<dbReference type="GO" id="GO:0005524">
    <property type="term" value="F:ATP binding"/>
    <property type="evidence" value="ECO:0007669"/>
    <property type="project" value="UniProtKB-UniRule"/>
</dbReference>
<evidence type="ECO:0000256" key="5">
    <source>
        <dbReference type="ARBA" id="ARBA00022741"/>
    </source>
</evidence>
<dbReference type="Pfam" id="PF00288">
    <property type="entry name" value="GHMP_kinases_N"/>
    <property type="match status" value="1"/>
</dbReference>
<dbReference type="GO" id="GO:0016114">
    <property type="term" value="P:terpenoid biosynthetic process"/>
    <property type="evidence" value="ECO:0007669"/>
    <property type="project" value="UniProtKB-UniRule"/>
</dbReference>
<comment type="similarity">
    <text evidence="1 9">Belongs to the GHMP kinase family. IspE subfamily.</text>
</comment>
<dbReference type="Proteomes" id="UP000503840">
    <property type="component" value="Unassembled WGS sequence"/>
</dbReference>
<keyword evidence="6 9" id="KW-0418">Kinase</keyword>
<feature type="domain" description="GHMP kinase C-terminal" evidence="12">
    <location>
        <begin position="253"/>
        <end position="310"/>
    </location>
</feature>
<comment type="pathway">
    <text evidence="9">Isoprenoid biosynthesis; isopentenyl diphosphate biosynthesis via DXP pathway; isopentenyl diphosphate from 1-deoxy-D-xylulose 5-phosphate: step 3/6.</text>
</comment>
<dbReference type="PIRSF" id="PIRSF010376">
    <property type="entry name" value="IspE"/>
    <property type="match status" value="1"/>
</dbReference>
<dbReference type="EC" id="2.7.1.148" evidence="2 9"/>
<comment type="catalytic activity">
    <reaction evidence="9">
        <text>4-CDP-2-C-methyl-D-erythritol + ATP = 4-CDP-2-C-methyl-D-erythritol 2-phosphate + ADP + H(+)</text>
        <dbReference type="Rhea" id="RHEA:18437"/>
        <dbReference type="ChEBI" id="CHEBI:15378"/>
        <dbReference type="ChEBI" id="CHEBI:30616"/>
        <dbReference type="ChEBI" id="CHEBI:57823"/>
        <dbReference type="ChEBI" id="CHEBI:57919"/>
        <dbReference type="ChEBI" id="CHEBI:456216"/>
        <dbReference type="EC" id="2.7.1.148"/>
    </reaction>
</comment>
<dbReference type="HAMAP" id="MF_00061">
    <property type="entry name" value="IspE"/>
    <property type="match status" value="1"/>
</dbReference>
<evidence type="ECO:0000256" key="2">
    <source>
        <dbReference type="ARBA" id="ARBA00012052"/>
    </source>
</evidence>
<dbReference type="UniPathway" id="UPA00056">
    <property type="reaction ID" value="UER00094"/>
</dbReference>
<sequence>MTTSLPADSRSDSERCNEHHSGRRSDRPDTSLPLRLKAGCKINLYLHITGVREDGYHELDTLFYPLPEPSDTLDLEAGTPDSGLTLLCERADLCTERNTLHKAWRMFGEATGYQPDLRLTLTKGVPDGAGLGGGSADAAVFLNYLNTAAGKAALDADALNALAARIGADVPFFLNNVPARATGIGEKLVPDNVDLSGFILLLACPPEHVSTPWAFKAWDETRSAKVGKNAPDQLTLPAHMYTRPSSRALWLFNSFESVVFAAFPKLRAYKGSLIRHGAAAVVMSGSGASLFALYREMEKAMQASDSLAREGVRTFIHHL</sequence>
<dbReference type="InterPro" id="IPR004424">
    <property type="entry name" value="IspE"/>
</dbReference>
<keyword evidence="5 9" id="KW-0547">Nucleotide-binding</keyword>
<dbReference type="InterPro" id="IPR014721">
    <property type="entry name" value="Ribsml_uS5_D2-typ_fold_subgr"/>
</dbReference>
<name>A0A7J0BKP7_9BACT</name>
<comment type="caution">
    <text evidence="13">The sequence shown here is derived from an EMBL/GenBank/DDBJ whole genome shotgun (WGS) entry which is preliminary data.</text>
</comment>
<comment type="function">
    <text evidence="9">Catalyzes the phosphorylation of the position 2 hydroxy group of 4-diphosphocytidyl-2C-methyl-D-erythritol.</text>
</comment>
<dbReference type="NCBIfam" id="TIGR00154">
    <property type="entry name" value="ispE"/>
    <property type="match status" value="1"/>
</dbReference>
<accession>A0A7J0BKP7</accession>
<feature type="domain" description="GHMP kinase N-terminal" evidence="11">
    <location>
        <begin position="98"/>
        <end position="174"/>
    </location>
</feature>